<dbReference type="Proteomes" id="UP001431783">
    <property type="component" value="Unassembled WGS sequence"/>
</dbReference>
<evidence type="ECO:0000313" key="3">
    <source>
        <dbReference type="Proteomes" id="UP001431783"/>
    </source>
</evidence>
<accession>A0AAW1U4Z6</accession>
<sequence>MKKEVESTTFIPGNNGKDNLPKVDFFEQENVMYLKGGGFIADQREFPEDLEMQFEVMDAWEYFNHPLSASIALIKTEWCATKTDLIDASTTQQRETSQEAEVNPTCRSCPSVSYQSVYNIHNNEYSQNIKSYAQIDDMLDKMLNEVELIDCSSKENCFNSLTLEPSSDALIEIPIKKLRNEKTYTTEVDIFVSEDLEEIAEPEDSNHRMKSLKDIHKNKGIQNNLKDYYEPIDFCSEYQVNDKDGIWWEGTYRNLGVVLEEDEENLSQSSCKKNVKSTHQETPDFVCLKQRFSCENEWEQENSEICSDSTQIHSSISTDDSDNENICNKAEIKVLIKSKLGEANLLDIDAVKGNIFERMRNEIGHEHLGKFREYNWDERNHQHFNTLPRRNEENRKLKIKPSFTLPRLFLENTEVSSNCNKNDNSSRPNHNIIAKPNENFPLSFDHTKVSSENLNIDLYANIPFYPTYESGASTSSPRKTQYIPPTEVTLSEAYCNWTTEIESLGQTTSPQYLDKLETKLLDKTCVVKFPNIEIEIAYDFEQTLRETNAFLKYECQAEPYDAWTDNRYKDIKSEIEYSPNTTPTKKRRKKGIFETLKSLVTKSTENLSSEPEGLSPKSDRTDRKKKTFLVTSGAISKNTEQIETPSHKESSHGHDEICEYRSEKDFQNDRAEIQKMFSESATSYQAERKDSDHITVGTTVKENVSSERQEEKTSEKGNILKIVDDSKDGFSKELDRSVNNSTQEKFSLDRGATIDGIYENLKHDSDVTATRPLSCKDGKEDFKIERNAEISDAERPTPQTSKKPGIWSFLTKKSKKSTAVGNEENVEKILEKNGDELNVTQLFLEQEQNNYYCGSRHANIEDHQNVLSDLDKNQTKIKSMAKAGICESFLSKLKPSDAALIDPEEASYIKFDEDDLIYDPVTTVIHEKQKKVTFDEKAPEEILPADTSIDEPAAKRLICRLKEMNADDQLINKQDSIERDSDCSRKIRGIIGRENKNLEFDYPDNCLEQEVAYTINMIDQTDRFLETEKVLYQGEIISSMKNIKQGECGPKELPKPALDEQCRKYQSPLKEKEVLRDIASTRTEMSQDDHSKSAASIIDELYNKDMSTLEQPDQDFIDLTDLFLKKEIDEYSDVKLAKLTTESSSLDQIPKKNENSKSKRFFVLSSKKRKIPKESLVPRRKGKPIML</sequence>
<gene>
    <name evidence="2" type="ORF">WA026_020672</name>
</gene>
<feature type="compositionally biased region" description="Basic and acidic residues" evidence="1">
    <location>
        <begin position="704"/>
        <end position="715"/>
    </location>
</feature>
<feature type="compositionally biased region" description="Polar residues" evidence="1">
    <location>
        <begin position="629"/>
        <end position="644"/>
    </location>
</feature>
<name>A0AAW1U4Z6_9CUCU</name>
<organism evidence="2 3">
    <name type="scientific">Henosepilachna vigintioctopunctata</name>
    <dbReference type="NCBI Taxonomy" id="420089"/>
    <lineage>
        <taxon>Eukaryota</taxon>
        <taxon>Metazoa</taxon>
        <taxon>Ecdysozoa</taxon>
        <taxon>Arthropoda</taxon>
        <taxon>Hexapoda</taxon>
        <taxon>Insecta</taxon>
        <taxon>Pterygota</taxon>
        <taxon>Neoptera</taxon>
        <taxon>Endopterygota</taxon>
        <taxon>Coleoptera</taxon>
        <taxon>Polyphaga</taxon>
        <taxon>Cucujiformia</taxon>
        <taxon>Coccinelloidea</taxon>
        <taxon>Coccinellidae</taxon>
        <taxon>Epilachninae</taxon>
        <taxon>Epilachnini</taxon>
        <taxon>Henosepilachna</taxon>
    </lineage>
</organism>
<dbReference type="EMBL" id="JARQZJ010000045">
    <property type="protein sequence ID" value="KAK9878044.1"/>
    <property type="molecule type" value="Genomic_DNA"/>
</dbReference>
<feature type="compositionally biased region" description="Basic and acidic residues" evidence="1">
    <location>
        <begin position="645"/>
        <end position="655"/>
    </location>
</feature>
<dbReference type="AlphaFoldDB" id="A0AAW1U4Z6"/>
<feature type="region of interest" description="Disordered" evidence="1">
    <location>
        <begin position="786"/>
        <end position="805"/>
    </location>
</feature>
<evidence type="ECO:0000256" key="1">
    <source>
        <dbReference type="SAM" id="MobiDB-lite"/>
    </source>
</evidence>
<feature type="region of interest" description="Disordered" evidence="1">
    <location>
        <begin position="700"/>
        <end position="720"/>
    </location>
</feature>
<feature type="region of interest" description="Disordered" evidence="1">
    <location>
        <begin position="603"/>
        <end position="655"/>
    </location>
</feature>
<comment type="caution">
    <text evidence="2">The sequence shown here is derived from an EMBL/GenBank/DDBJ whole genome shotgun (WGS) entry which is preliminary data.</text>
</comment>
<reference evidence="2 3" key="1">
    <citation type="submission" date="2023-03" db="EMBL/GenBank/DDBJ databases">
        <title>Genome insight into feeding habits of ladybird beetles.</title>
        <authorList>
            <person name="Li H.-S."/>
            <person name="Huang Y.-H."/>
            <person name="Pang H."/>
        </authorList>
    </citation>
    <scope>NUCLEOTIDE SEQUENCE [LARGE SCALE GENOMIC DNA]</scope>
    <source>
        <strain evidence="2">SYSU_2023b</strain>
        <tissue evidence="2">Whole body</tissue>
    </source>
</reference>
<evidence type="ECO:0008006" key="4">
    <source>
        <dbReference type="Google" id="ProtNLM"/>
    </source>
</evidence>
<protein>
    <recommendedName>
        <fullName evidence="4">Breast cancer type 2 susceptibility protein</fullName>
    </recommendedName>
</protein>
<proteinExistence type="predicted"/>
<feature type="compositionally biased region" description="Basic and acidic residues" evidence="1">
    <location>
        <begin position="786"/>
        <end position="795"/>
    </location>
</feature>
<evidence type="ECO:0000313" key="2">
    <source>
        <dbReference type="EMBL" id="KAK9878044.1"/>
    </source>
</evidence>
<keyword evidence="3" id="KW-1185">Reference proteome</keyword>